<organism evidence="2 3">
    <name type="scientific">Clostridium botulinum</name>
    <dbReference type="NCBI Taxonomy" id="1491"/>
    <lineage>
        <taxon>Bacteria</taxon>
        <taxon>Bacillati</taxon>
        <taxon>Bacillota</taxon>
        <taxon>Clostridia</taxon>
        <taxon>Eubacteriales</taxon>
        <taxon>Clostridiaceae</taxon>
        <taxon>Clostridium</taxon>
    </lineage>
</organism>
<keyword evidence="1" id="KW-0812">Transmembrane</keyword>
<keyword evidence="1" id="KW-0472">Membrane</keyword>
<evidence type="ECO:0000313" key="2">
    <source>
        <dbReference type="EMBL" id="KOA84997.1"/>
    </source>
</evidence>
<feature type="transmembrane region" description="Helical" evidence="1">
    <location>
        <begin position="22"/>
        <end position="51"/>
    </location>
</feature>
<name>A0A9Q1ZCJ7_CLOBO</name>
<geneLocation type="plasmid" evidence="2">
    <name>p1BKT015925</name>
</geneLocation>
<dbReference type="RefSeq" id="WP_013720889.1">
    <property type="nucleotide sequence ID" value="NZ_LGVO01000061.1"/>
</dbReference>
<dbReference type="Proteomes" id="UP000037540">
    <property type="component" value="Unassembled WGS sequence"/>
</dbReference>
<sequence>MSELNTNKQIEASYFDGGLFQLIGWTLLGFIITVCTVGICYPWALCMVFGWKTNHTVINGKRLIFRGTAVGLFGNWIKWLLLTIITCGIYSFWLGIALEKWKVKNTEFVN</sequence>
<protein>
    <submittedName>
        <fullName evidence="2">Membrane protein</fullName>
    </submittedName>
</protein>
<keyword evidence="2" id="KW-0614">Plasmid</keyword>
<dbReference type="AlphaFoldDB" id="A0A9Q1ZCJ7"/>
<evidence type="ECO:0000256" key="1">
    <source>
        <dbReference type="SAM" id="Phobius"/>
    </source>
</evidence>
<comment type="caution">
    <text evidence="2">The sequence shown here is derived from an EMBL/GenBank/DDBJ whole genome shotgun (WGS) entry which is preliminary data.</text>
</comment>
<dbReference type="OrthoDB" id="637345at2"/>
<feature type="transmembrane region" description="Helical" evidence="1">
    <location>
        <begin position="63"/>
        <end position="93"/>
    </location>
</feature>
<keyword evidence="1" id="KW-1133">Transmembrane helix</keyword>
<accession>A0A9Q1ZCJ7</accession>
<evidence type="ECO:0000313" key="3">
    <source>
        <dbReference type="Proteomes" id="UP000037540"/>
    </source>
</evidence>
<proteinExistence type="predicted"/>
<reference evidence="2 3" key="1">
    <citation type="submission" date="2015-07" db="EMBL/GenBank/DDBJ databases">
        <title>Draft genome sequences of 17 French Clostridium botulinum group III.</title>
        <authorList>
            <person name="Woudstra C."/>
            <person name="Le Marechal C."/>
            <person name="Souillard R."/>
            <person name="Bayon-Auboyer M.-H."/>
            <person name="Dessouter D."/>
            <person name="Fach P."/>
        </authorList>
    </citation>
    <scope>NUCLEOTIDE SEQUENCE [LARGE SCALE GENOMIC DNA]</scope>
    <source>
        <strain evidence="2 3">12LNRI-CD</strain>
        <plasmid evidence="2">p1BKT015925</plasmid>
    </source>
</reference>
<dbReference type="EMBL" id="LGVR01000060">
    <property type="protein sequence ID" value="KOA84997.1"/>
    <property type="molecule type" value="Genomic_DNA"/>
</dbReference>
<gene>
    <name evidence="2" type="ORF">ADU74_10020</name>
</gene>